<dbReference type="PROSITE" id="PS51257">
    <property type="entry name" value="PROKAR_LIPOPROTEIN"/>
    <property type="match status" value="1"/>
</dbReference>
<reference evidence="12 13" key="1">
    <citation type="journal article" date="2014" name="Genome Announc.">
        <title>Complete Genome Sequence of Hyphomicrobium nitrativorans Strain NL23, a Denitrifying Bacterium Isolated from Biofilm of a Methanol-Fed Denitrification System Treating Seawater at the Montreal Biodome.</title>
        <authorList>
            <person name="Martineau C."/>
            <person name="Villeneuve C."/>
            <person name="Mauffrey F."/>
            <person name="Villemur R."/>
        </authorList>
    </citation>
    <scope>NUCLEOTIDE SEQUENCE [LARGE SCALE GENOMIC DNA]</scope>
    <source>
        <strain evidence="12">NL23</strain>
    </source>
</reference>
<dbReference type="GO" id="GO:0005886">
    <property type="term" value="C:plasma membrane"/>
    <property type="evidence" value="ECO:0007669"/>
    <property type="project" value="TreeGrafter"/>
</dbReference>
<dbReference type="InterPro" id="IPR004358">
    <property type="entry name" value="Sig_transdc_His_kin-like_C"/>
</dbReference>
<dbReference type="InterPro" id="IPR005467">
    <property type="entry name" value="His_kinase_dom"/>
</dbReference>
<dbReference type="PANTHER" id="PTHR45436:SF8">
    <property type="entry name" value="HISTIDINE KINASE"/>
    <property type="match status" value="1"/>
</dbReference>
<evidence type="ECO:0000256" key="3">
    <source>
        <dbReference type="ARBA" id="ARBA00012438"/>
    </source>
</evidence>
<dbReference type="HOGENOM" id="CLU_000445_89_6_5"/>
<dbReference type="PATRIC" id="fig|1029756.8.peg.538"/>
<feature type="transmembrane region" description="Helical" evidence="10">
    <location>
        <begin position="12"/>
        <end position="35"/>
    </location>
</feature>
<evidence type="ECO:0000256" key="8">
    <source>
        <dbReference type="ARBA" id="ARBA00022989"/>
    </source>
</evidence>
<evidence type="ECO:0000256" key="9">
    <source>
        <dbReference type="ARBA" id="ARBA00023136"/>
    </source>
</evidence>
<gene>
    <name evidence="12" type="ORF">W911_02535</name>
</gene>
<accession>V5SH54</accession>
<dbReference type="Gene3D" id="6.10.340.10">
    <property type="match status" value="1"/>
</dbReference>
<dbReference type="Gene3D" id="3.30.565.10">
    <property type="entry name" value="Histidine kinase-like ATPase, C-terminal domain"/>
    <property type="match status" value="1"/>
</dbReference>
<evidence type="ECO:0000313" key="13">
    <source>
        <dbReference type="Proteomes" id="UP000018542"/>
    </source>
</evidence>
<dbReference type="STRING" id="1029756.W911_02535"/>
<dbReference type="Pfam" id="PF02518">
    <property type="entry name" value="HATPase_c"/>
    <property type="match status" value="1"/>
</dbReference>
<keyword evidence="4" id="KW-0597">Phosphoprotein</keyword>
<dbReference type="OrthoDB" id="9815202at2"/>
<dbReference type="AlphaFoldDB" id="V5SH54"/>
<dbReference type="SUPFAM" id="SSF47384">
    <property type="entry name" value="Homodimeric domain of signal transducing histidine kinase"/>
    <property type="match status" value="1"/>
</dbReference>
<dbReference type="KEGG" id="hni:W911_02535"/>
<feature type="transmembrane region" description="Helical" evidence="10">
    <location>
        <begin position="158"/>
        <end position="182"/>
    </location>
</feature>
<evidence type="ECO:0000256" key="10">
    <source>
        <dbReference type="SAM" id="Phobius"/>
    </source>
</evidence>
<dbReference type="SMART" id="SM00387">
    <property type="entry name" value="HATPase_c"/>
    <property type="match status" value="1"/>
</dbReference>
<keyword evidence="6 10" id="KW-0812">Transmembrane</keyword>
<evidence type="ECO:0000256" key="7">
    <source>
        <dbReference type="ARBA" id="ARBA00022777"/>
    </source>
</evidence>
<evidence type="ECO:0000256" key="5">
    <source>
        <dbReference type="ARBA" id="ARBA00022679"/>
    </source>
</evidence>
<dbReference type="SUPFAM" id="SSF55874">
    <property type="entry name" value="ATPase domain of HSP90 chaperone/DNA topoisomerase II/histidine kinase"/>
    <property type="match status" value="1"/>
</dbReference>
<sequence>MKPDLALTRFHAHLIVATSCLLVVAMSFLFSHFFIESHEDLAARVQKRVEDVGASLADYERKNGTDGLVRFVEASAAWHDPDAPFVSIRNAAGEVVLHTSRDVAPDAAWGAAALSIRSGVAGWGLSTRFFHVASTRLSQGGELLVGQSEVKSAQARDWAVGGFAMLTFAALAVMFLVGILFSGRSRTRVEDMTSTLFSFAAGEMDRRVPMSGQADRLADLAFAINGTLDYAQRLLWNLNYMSADIAHNLKKPLTRLRQRLEVVSKCEFANTDLSRKIDEGIQEIDSLVVIFEALLNIGQLQSGDRRSRFVSVDMPALLAHIADIYEPIVADHGHKLEVCIARQHVPPVSGDRELLMEMIINFLENAIQYTPEGTTITISLQELRTGFDVSISDNGPGVPDGEIKHLFERFYRFEGTRAKPGHGLGIPFAVAIAELHGAYVEIGDNTPGLNVVVHFPNDPFSRSQLGLRLRSGLHITSKPQVPARVSEQI</sequence>
<proteinExistence type="predicted"/>
<name>V5SH54_9HYPH</name>
<keyword evidence="9 10" id="KW-0472">Membrane</keyword>
<evidence type="ECO:0000313" key="12">
    <source>
        <dbReference type="EMBL" id="AHB49858.1"/>
    </source>
</evidence>
<dbReference type="PROSITE" id="PS50109">
    <property type="entry name" value="HIS_KIN"/>
    <property type="match status" value="1"/>
</dbReference>
<dbReference type="InterPro" id="IPR036097">
    <property type="entry name" value="HisK_dim/P_sf"/>
</dbReference>
<keyword evidence="5" id="KW-0808">Transferase</keyword>
<dbReference type="EMBL" id="CP006912">
    <property type="protein sequence ID" value="AHB49858.1"/>
    <property type="molecule type" value="Genomic_DNA"/>
</dbReference>
<organism evidence="12 13">
    <name type="scientific">Hyphomicrobium nitrativorans NL23</name>
    <dbReference type="NCBI Taxonomy" id="1029756"/>
    <lineage>
        <taxon>Bacteria</taxon>
        <taxon>Pseudomonadati</taxon>
        <taxon>Pseudomonadota</taxon>
        <taxon>Alphaproteobacteria</taxon>
        <taxon>Hyphomicrobiales</taxon>
        <taxon>Hyphomicrobiaceae</taxon>
        <taxon>Hyphomicrobium</taxon>
    </lineage>
</organism>
<evidence type="ECO:0000256" key="2">
    <source>
        <dbReference type="ARBA" id="ARBA00004370"/>
    </source>
</evidence>
<evidence type="ECO:0000256" key="1">
    <source>
        <dbReference type="ARBA" id="ARBA00000085"/>
    </source>
</evidence>
<comment type="catalytic activity">
    <reaction evidence="1">
        <text>ATP + protein L-histidine = ADP + protein N-phospho-L-histidine.</text>
        <dbReference type="EC" id="2.7.13.3"/>
    </reaction>
</comment>
<keyword evidence="8 10" id="KW-1133">Transmembrane helix</keyword>
<dbReference type="PANTHER" id="PTHR45436">
    <property type="entry name" value="SENSOR HISTIDINE KINASE YKOH"/>
    <property type="match status" value="1"/>
</dbReference>
<comment type="subcellular location">
    <subcellularLocation>
        <location evidence="2">Membrane</location>
    </subcellularLocation>
</comment>
<dbReference type="InterPro" id="IPR036890">
    <property type="entry name" value="HATPase_C_sf"/>
</dbReference>
<dbReference type="EC" id="2.7.13.3" evidence="3"/>
<protein>
    <recommendedName>
        <fullName evidence="3">histidine kinase</fullName>
        <ecNumber evidence="3">2.7.13.3</ecNumber>
    </recommendedName>
</protein>
<keyword evidence="13" id="KW-1185">Reference proteome</keyword>
<evidence type="ECO:0000256" key="6">
    <source>
        <dbReference type="ARBA" id="ARBA00022692"/>
    </source>
</evidence>
<dbReference type="PRINTS" id="PR00344">
    <property type="entry name" value="BCTRLSENSOR"/>
</dbReference>
<keyword evidence="7" id="KW-0418">Kinase</keyword>
<dbReference type="RefSeq" id="WP_023785933.1">
    <property type="nucleotide sequence ID" value="NC_022997.1"/>
</dbReference>
<evidence type="ECO:0000259" key="11">
    <source>
        <dbReference type="PROSITE" id="PS50109"/>
    </source>
</evidence>
<dbReference type="InterPro" id="IPR003594">
    <property type="entry name" value="HATPase_dom"/>
</dbReference>
<feature type="domain" description="Histidine kinase" evidence="11">
    <location>
        <begin position="244"/>
        <end position="459"/>
    </location>
</feature>
<evidence type="ECO:0000256" key="4">
    <source>
        <dbReference type="ARBA" id="ARBA00022553"/>
    </source>
</evidence>
<dbReference type="GO" id="GO:0000155">
    <property type="term" value="F:phosphorelay sensor kinase activity"/>
    <property type="evidence" value="ECO:0007669"/>
    <property type="project" value="InterPro"/>
</dbReference>
<dbReference type="Proteomes" id="UP000018542">
    <property type="component" value="Chromosome"/>
</dbReference>
<dbReference type="InterPro" id="IPR050428">
    <property type="entry name" value="TCS_sensor_his_kinase"/>
</dbReference>